<dbReference type="PANTHER" id="PTHR40278">
    <property type="entry name" value="DNA UTILIZATION PROTEIN HOFN"/>
    <property type="match status" value="1"/>
</dbReference>
<dbReference type="InterPro" id="IPR007813">
    <property type="entry name" value="PilN"/>
</dbReference>
<keyword evidence="1" id="KW-0812">Transmembrane</keyword>
<dbReference type="EMBL" id="CP011132">
    <property type="protein sequence ID" value="AKE60393.1"/>
    <property type="molecule type" value="Genomic_DNA"/>
</dbReference>
<protein>
    <recommendedName>
        <fullName evidence="4">DNA utilization protein HofN</fullName>
    </recommendedName>
</protein>
<name>A0A0F6RGW8_CITAM</name>
<feature type="transmembrane region" description="Helical" evidence="1">
    <location>
        <begin position="21"/>
        <end position="43"/>
    </location>
</feature>
<accession>A0A0F6RGW8</accession>
<dbReference type="HOGENOM" id="CLU_081304_2_0_6"/>
<dbReference type="Pfam" id="PF05137">
    <property type="entry name" value="PilN"/>
    <property type="match status" value="1"/>
</dbReference>
<dbReference type="InterPro" id="IPR052534">
    <property type="entry name" value="Extracell_DNA_Util/SecSys_Comp"/>
</dbReference>
<keyword evidence="1" id="KW-1133">Transmembrane helix</keyword>
<keyword evidence="1" id="KW-0472">Membrane</keyword>
<sequence>MQSPVNFLPWRQQRRGACLRLWSGLFSASAAIALALMLSGYAVRSMDGRVNGVLLRAEQKLATALTTVKPRLEVRQRQAQQTIQRDRLREQTRRWQSALENLALSLPAQVWLTSMDYQQSTLALSGKALTFSALSALETTLRDSPVFEINHTGATLRDAQGYWQFQYRLKWREVHDHSL</sequence>
<dbReference type="OrthoDB" id="6561867at2"/>
<reference evidence="2 3" key="1">
    <citation type="journal article" date="2013" name="Appl. Microbiol. Biotechnol.">
        <title>Glycerol assimilation and production of 1,3-propanediol by Citrobacter amalonaticus Y19.</title>
        <authorList>
            <person name="Ainala S.K."/>
            <person name="Ashok S."/>
            <person name="Ko Y."/>
            <person name="Park S."/>
        </authorList>
    </citation>
    <scope>NUCLEOTIDE SEQUENCE [LARGE SCALE GENOMIC DNA]</scope>
    <source>
        <strain evidence="2 3">Y19</strain>
    </source>
</reference>
<evidence type="ECO:0000313" key="3">
    <source>
        <dbReference type="Proteomes" id="UP000034085"/>
    </source>
</evidence>
<dbReference type="Proteomes" id="UP000034085">
    <property type="component" value="Chromosome"/>
</dbReference>
<evidence type="ECO:0000256" key="1">
    <source>
        <dbReference type="SAM" id="Phobius"/>
    </source>
</evidence>
<proteinExistence type="predicted"/>
<gene>
    <name evidence="2" type="ORF">F384_18435</name>
</gene>
<dbReference type="AlphaFoldDB" id="A0A0F6RGW8"/>
<evidence type="ECO:0000313" key="2">
    <source>
        <dbReference type="EMBL" id="AKE60393.1"/>
    </source>
</evidence>
<evidence type="ECO:0008006" key="4">
    <source>
        <dbReference type="Google" id="ProtNLM"/>
    </source>
</evidence>
<organism evidence="2 3">
    <name type="scientific">Citrobacter amalonaticus Y19</name>
    <dbReference type="NCBI Taxonomy" id="1261127"/>
    <lineage>
        <taxon>Bacteria</taxon>
        <taxon>Pseudomonadati</taxon>
        <taxon>Pseudomonadota</taxon>
        <taxon>Gammaproteobacteria</taxon>
        <taxon>Enterobacterales</taxon>
        <taxon>Enterobacteriaceae</taxon>
        <taxon>Citrobacter</taxon>
    </lineage>
</organism>
<dbReference type="KEGG" id="cama:F384_18435"/>
<dbReference type="PATRIC" id="fig|1261127.3.peg.3846"/>
<dbReference type="PANTHER" id="PTHR40278:SF1">
    <property type="entry name" value="DNA UTILIZATION PROTEIN HOFN"/>
    <property type="match status" value="1"/>
</dbReference>
<dbReference type="RefSeq" id="WP_046491323.1">
    <property type="nucleotide sequence ID" value="NZ_CP011132.1"/>
</dbReference>